<evidence type="ECO:0000256" key="4">
    <source>
        <dbReference type="ARBA" id="ARBA00023136"/>
    </source>
</evidence>
<protein>
    <submittedName>
        <fullName evidence="6">DoxX family protein</fullName>
    </submittedName>
</protein>
<dbReference type="RefSeq" id="WP_162359634.1">
    <property type="nucleotide sequence ID" value="NZ_CP048209.1"/>
</dbReference>
<evidence type="ECO:0000313" key="7">
    <source>
        <dbReference type="Proteomes" id="UP000476064"/>
    </source>
</evidence>
<dbReference type="KEGG" id="plyc:GXP70_26740"/>
<comment type="subcellular location">
    <subcellularLocation>
        <location evidence="1">Membrane</location>
        <topology evidence="1">Multi-pass membrane protein</topology>
    </subcellularLocation>
</comment>
<reference evidence="6 7" key="1">
    <citation type="submission" date="2020-01" db="EMBL/GenBank/DDBJ databases">
        <title>Paenibacillus sp. nov., isolated from tomato rhizosphere.</title>
        <authorList>
            <person name="Weon H.-Y."/>
            <person name="Lee S.A."/>
        </authorList>
    </citation>
    <scope>NUCLEOTIDE SEQUENCE [LARGE SCALE GENOMIC DNA]</scope>
    <source>
        <strain evidence="6 7">12200R-189</strain>
    </source>
</reference>
<feature type="transmembrane region" description="Helical" evidence="5">
    <location>
        <begin position="43"/>
        <end position="61"/>
    </location>
</feature>
<keyword evidence="4 5" id="KW-0472">Membrane</keyword>
<proteinExistence type="predicted"/>
<name>A0A6C0G5Z6_9BACL</name>
<evidence type="ECO:0000313" key="6">
    <source>
        <dbReference type="EMBL" id="QHT63204.1"/>
    </source>
</evidence>
<dbReference type="EMBL" id="CP048209">
    <property type="protein sequence ID" value="QHT63204.1"/>
    <property type="molecule type" value="Genomic_DNA"/>
</dbReference>
<feature type="transmembrane region" description="Helical" evidence="5">
    <location>
        <begin position="96"/>
        <end position="114"/>
    </location>
</feature>
<keyword evidence="3 5" id="KW-1133">Transmembrane helix</keyword>
<evidence type="ECO:0000256" key="2">
    <source>
        <dbReference type="ARBA" id="ARBA00022692"/>
    </source>
</evidence>
<gene>
    <name evidence="6" type="ORF">GXP70_26740</name>
</gene>
<dbReference type="InterPro" id="IPR032808">
    <property type="entry name" value="DoxX"/>
</dbReference>
<feature type="transmembrane region" description="Helical" evidence="5">
    <location>
        <begin position="6"/>
        <end position="22"/>
    </location>
</feature>
<dbReference type="AlphaFoldDB" id="A0A6C0G5Z6"/>
<keyword evidence="2 5" id="KW-0812">Transmembrane</keyword>
<dbReference type="GO" id="GO:0016020">
    <property type="term" value="C:membrane"/>
    <property type="evidence" value="ECO:0007669"/>
    <property type="project" value="UniProtKB-SubCell"/>
</dbReference>
<evidence type="ECO:0000256" key="5">
    <source>
        <dbReference type="SAM" id="Phobius"/>
    </source>
</evidence>
<feature type="transmembrane region" description="Helical" evidence="5">
    <location>
        <begin position="67"/>
        <end position="89"/>
    </location>
</feature>
<organism evidence="6 7">
    <name type="scientific">Paenibacillus lycopersici</name>
    <dbReference type="NCBI Taxonomy" id="2704462"/>
    <lineage>
        <taxon>Bacteria</taxon>
        <taxon>Bacillati</taxon>
        <taxon>Bacillota</taxon>
        <taxon>Bacilli</taxon>
        <taxon>Bacillales</taxon>
        <taxon>Paenibacillaceae</taxon>
        <taxon>Paenibacillus</taxon>
    </lineage>
</organism>
<evidence type="ECO:0000256" key="3">
    <source>
        <dbReference type="ARBA" id="ARBA00022989"/>
    </source>
</evidence>
<sequence length="117" mass="12723">MNIALWIGQILLGLMFLMAGVSKTFQYEKTKAKMPWVKDFGKGMVLFIGFAELLAGIGFILPQALDVWPWLTGAAGIGIAVIMVLAAMYHARKRENGAIVMNVVLLAIGVFIAIGRL</sequence>
<keyword evidence="7" id="KW-1185">Reference proteome</keyword>
<dbReference type="Pfam" id="PF13564">
    <property type="entry name" value="DoxX_2"/>
    <property type="match status" value="1"/>
</dbReference>
<dbReference type="Proteomes" id="UP000476064">
    <property type="component" value="Chromosome"/>
</dbReference>
<evidence type="ECO:0000256" key="1">
    <source>
        <dbReference type="ARBA" id="ARBA00004141"/>
    </source>
</evidence>
<accession>A0A6C0G5Z6</accession>